<keyword evidence="4" id="KW-1185">Reference proteome</keyword>
<gene>
    <name evidence="3" type="ORF">RIdsm_00074</name>
    <name evidence="2" type="ORF">XM52_16375</name>
</gene>
<dbReference type="STRING" id="540747.SAMN04488031_102128"/>
<sequence length="64" mass="6877">MCQTTLKALFSWTVILFFISVAAFSIATWIVASESTARRRSLADRACAPHDADPCQTVTSGALA</sequence>
<dbReference type="Proteomes" id="UP000051401">
    <property type="component" value="Unassembled WGS sequence"/>
</dbReference>
<organism evidence="2 4">
    <name type="scientific">Roseovarius indicus</name>
    <dbReference type="NCBI Taxonomy" id="540747"/>
    <lineage>
        <taxon>Bacteria</taxon>
        <taxon>Pseudomonadati</taxon>
        <taxon>Pseudomonadota</taxon>
        <taxon>Alphaproteobacteria</taxon>
        <taxon>Rhodobacterales</taxon>
        <taxon>Roseobacteraceae</taxon>
        <taxon>Roseovarius</taxon>
    </lineage>
</organism>
<protein>
    <submittedName>
        <fullName evidence="2">Uncharacterized protein</fullName>
    </submittedName>
</protein>
<proteinExistence type="predicted"/>
<keyword evidence="1" id="KW-1133">Transmembrane helix</keyword>
<evidence type="ECO:0000313" key="3">
    <source>
        <dbReference type="EMBL" id="QEW24298.1"/>
    </source>
</evidence>
<dbReference type="KEGG" id="rid:RIdsm_00074"/>
<reference evidence="3 5" key="2">
    <citation type="submission" date="2018-08" db="EMBL/GenBank/DDBJ databases">
        <title>Genetic Globetrotter - A new plasmid hitch-hiking vast phylogenetic and geographic distances.</title>
        <authorList>
            <person name="Vollmers J."/>
            <person name="Petersen J."/>
        </authorList>
    </citation>
    <scope>NUCLEOTIDE SEQUENCE [LARGE SCALE GENOMIC DNA]</scope>
    <source>
        <strain evidence="3 5">DSM 26383</strain>
    </source>
</reference>
<feature type="transmembrane region" description="Helical" evidence="1">
    <location>
        <begin position="12"/>
        <end position="32"/>
    </location>
</feature>
<accession>A0A0T5P6U7</accession>
<name>A0A0T5P6U7_9RHOB</name>
<dbReference type="AlphaFoldDB" id="A0A0T5P6U7"/>
<keyword evidence="1" id="KW-0472">Membrane</keyword>
<evidence type="ECO:0000313" key="4">
    <source>
        <dbReference type="Proteomes" id="UP000051401"/>
    </source>
</evidence>
<evidence type="ECO:0000313" key="2">
    <source>
        <dbReference type="EMBL" id="KRS16804.1"/>
    </source>
</evidence>
<evidence type="ECO:0000256" key="1">
    <source>
        <dbReference type="SAM" id="Phobius"/>
    </source>
</evidence>
<dbReference type="EMBL" id="CP031598">
    <property type="protein sequence ID" value="QEW24298.1"/>
    <property type="molecule type" value="Genomic_DNA"/>
</dbReference>
<keyword evidence="1" id="KW-0812">Transmembrane</keyword>
<reference evidence="2 4" key="1">
    <citation type="submission" date="2015-04" db="EMBL/GenBank/DDBJ databases">
        <title>The draft genome sequence of Roseovarius indicus B108T.</title>
        <authorList>
            <person name="Li G."/>
            <person name="Lai Q."/>
            <person name="Shao Z."/>
            <person name="Yan P."/>
        </authorList>
    </citation>
    <scope>NUCLEOTIDE SEQUENCE [LARGE SCALE GENOMIC DNA]</scope>
    <source>
        <strain evidence="2 4">B108</strain>
    </source>
</reference>
<evidence type="ECO:0000313" key="5">
    <source>
        <dbReference type="Proteomes" id="UP000325785"/>
    </source>
</evidence>
<dbReference type="PATRIC" id="fig|540747.5.peg.997"/>
<dbReference type="EMBL" id="LAXI01000011">
    <property type="protein sequence ID" value="KRS16804.1"/>
    <property type="molecule type" value="Genomic_DNA"/>
</dbReference>
<dbReference type="RefSeq" id="WP_143100375.1">
    <property type="nucleotide sequence ID" value="NZ_CP031598.1"/>
</dbReference>
<dbReference type="Proteomes" id="UP000325785">
    <property type="component" value="Chromosome"/>
</dbReference>